<reference evidence="2" key="2">
    <citation type="journal article" date="2021" name="Front. Microbiol.">
        <title>Comprehensive Comparative Genomics and Phenotyping of Methylobacterium Species.</title>
        <authorList>
            <person name="Alessa O."/>
            <person name="Ogura Y."/>
            <person name="Fujitani Y."/>
            <person name="Takami H."/>
            <person name="Hayashi T."/>
            <person name="Sahin N."/>
            <person name="Tani A."/>
        </authorList>
    </citation>
    <scope>NUCLEOTIDE SEQUENCE</scope>
    <source>
        <strain evidence="2">DSM 22415</strain>
    </source>
</reference>
<reference evidence="2" key="3">
    <citation type="submission" date="2021-08" db="EMBL/GenBank/DDBJ databases">
        <authorList>
            <person name="Tani A."/>
            <person name="Ola A."/>
            <person name="Ogura Y."/>
            <person name="Katsura K."/>
            <person name="Hayashi T."/>
        </authorList>
    </citation>
    <scope>NUCLEOTIDE SEQUENCE</scope>
    <source>
        <strain evidence="2">DSM 22415</strain>
    </source>
</reference>
<evidence type="ECO:0000313" key="2">
    <source>
        <dbReference type="EMBL" id="GJD56957.1"/>
    </source>
</evidence>
<evidence type="ECO:0000313" key="5">
    <source>
        <dbReference type="Proteomes" id="UP001055303"/>
    </source>
</evidence>
<gene>
    <name evidence="2" type="ORF">IFDJLNFL_2855</name>
    <name evidence="3" type="ORF">MTDSW087_04261</name>
</gene>
<protein>
    <submittedName>
        <fullName evidence="3">Uncharacterized protein</fullName>
    </submittedName>
</protein>
<dbReference type="EMBL" id="CABFVH010000035">
    <property type="protein sequence ID" value="VUF14536.1"/>
    <property type="molecule type" value="Genomic_DNA"/>
</dbReference>
<dbReference type="AlphaFoldDB" id="A0A564G3H1"/>
<feature type="region of interest" description="Disordered" evidence="1">
    <location>
        <begin position="41"/>
        <end position="71"/>
    </location>
</feature>
<dbReference type="RefSeq" id="WP_144766882.1">
    <property type="nucleotide sequence ID" value="NZ_BPQI01000078.1"/>
</dbReference>
<accession>A0A564G3H1</accession>
<organism evidence="3 4">
    <name type="scientific">Methylobacterium dankookense</name>
    <dbReference type="NCBI Taxonomy" id="560405"/>
    <lineage>
        <taxon>Bacteria</taxon>
        <taxon>Pseudomonadati</taxon>
        <taxon>Pseudomonadota</taxon>
        <taxon>Alphaproteobacteria</taxon>
        <taxon>Hyphomicrobiales</taxon>
        <taxon>Methylobacteriaceae</taxon>
        <taxon>Methylobacterium</taxon>
    </lineage>
</organism>
<proteinExistence type="predicted"/>
<feature type="compositionally biased region" description="Polar residues" evidence="1">
    <location>
        <begin position="61"/>
        <end position="71"/>
    </location>
</feature>
<dbReference type="Proteomes" id="UP000401717">
    <property type="component" value="Unassembled WGS sequence"/>
</dbReference>
<evidence type="ECO:0000313" key="4">
    <source>
        <dbReference type="Proteomes" id="UP000401717"/>
    </source>
</evidence>
<keyword evidence="5" id="KW-1185">Reference proteome</keyword>
<name>A0A564G3H1_9HYPH</name>
<evidence type="ECO:0000313" key="3">
    <source>
        <dbReference type="EMBL" id="VUF14536.1"/>
    </source>
</evidence>
<dbReference type="Proteomes" id="UP001055303">
    <property type="component" value="Unassembled WGS sequence"/>
</dbReference>
<reference evidence="3 4" key="1">
    <citation type="submission" date="2019-06" db="EMBL/GenBank/DDBJ databases">
        <authorList>
            <person name="Rodrigo-Torres L."/>
            <person name="Arahal R. D."/>
            <person name="Lucena T."/>
        </authorList>
    </citation>
    <scope>NUCLEOTIDE SEQUENCE [LARGE SCALE GENOMIC DNA]</scope>
    <source>
        <strain evidence="3 4">SW08-7</strain>
    </source>
</reference>
<evidence type="ECO:0000256" key="1">
    <source>
        <dbReference type="SAM" id="MobiDB-lite"/>
    </source>
</evidence>
<dbReference type="EMBL" id="BPQI01000078">
    <property type="protein sequence ID" value="GJD56957.1"/>
    <property type="molecule type" value="Genomic_DNA"/>
</dbReference>
<sequence>MNPLKAGLIVLICLILLWLGIRLARRAIDLGIAAGYEAERRRQAQAESQGETDRRVDGPPDNQTGSGAQTR</sequence>